<proteinExistence type="predicted"/>
<feature type="region of interest" description="Disordered" evidence="1">
    <location>
        <begin position="1"/>
        <end position="36"/>
    </location>
</feature>
<accession>S4TDS4</accession>
<dbReference type="EMBL" id="JX904466">
    <property type="protein sequence ID" value="AGA18405.1"/>
    <property type="molecule type" value="Genomic_DNA"/>
</dbReference>
<reference evidence="2" key="1">
    <citation type="journal article" date="2013" name="ISME J.">
        <title>Previously unknown and highly divergent ssDNA viruses populate the oceans.</title>
        <authorList>
            <person name="Labonte J.M."/>
            <person name="Suttle C.A."/>
        </authorList>
    </citation>
    <scope>NUCLEOTIDE SEQUENCE</scope>
</reference>
<evidence type="ECO:0008006" key="3">
    <source>
        <dbReference type="Google" id="ProtNLM"/>
    </source>
</evidence>
<sequence length="257" mass="28025">MPAQSYALRRSRTGSAAGSLRRWTKKRTSKKDINRSGVSSVANKASAFTMQRSGPSLSGFPAQKSCTLRYATDLTLVGTVGGKNHMFRANSLFDPDYTGVGHQPLGFDQWSAIYGYYYVRRARIKVSEISSSQTTYTPGLLSVGVRRKNTGFPSTIEEAAEDPNYSKFMKAAGGGVSVTAGPIRYLEQKVDIAKFMGVKNVEDEEDLGALVTANCSETVYFDVNTVNVGGVTPGDIHLLVEIEYDCVFKEPKTLIQS</sequence>
<name>S4TDS4_9VIRU</name>
<evidence type="ECO:0000313" key="2">
    <source>
        <dbReference type="EMBL" id="AGA18405.1"/>
    </source>
</evidence>
<organism evidence="2">
    <name type="scientific">uncultured marine virus</name>
    <dbReference type="NCBI Taxonomy" id="186617"/>
    <lineage>
        <taxon>Viruses</taxon>
        <taxon>environmental samples</taxon>
    </lineage>
</organism>
<protein>
    <recommendedName>
        <fullName evidence="3">Capsid protein</fullName>
    </recommendedName>
</protein>
<evidence type="ECO:0000256" key="1">
    <source>
        <dbReference type="SAM" id="MobiDB-lite"/>
    </source>
</evidence>